<organism evidence="1 2">
    <name type="scientific">Paraglomus brasilianum</name>
    <dbReference type="NCBI Taxonomy" id="144538"/>
    <lineage>
        <taxon>Eukaryota</taxon>
        <taxon>Fungi</taxon>
        <taxon>Fungi incertae sedis</taxon>
        <taxon>Mucoromycota</taxon>
        <taxon>Glomeromycotina</taxon>
        <taxon>Glomeromycetes</taxon>
        <taxon>Paraglomerales</taxon>
        <taxon>Paraglomeraceae</taxon>
        <taxon>Paraglomus</taxon>
    </lineage>
</organism>
<proteinExistence type="predicted"/>
<protein>
    <submittedName>
        <fullName evidence="1">6965_t:CDS:1</fullName>
    </submittedName>
</protein>
<gene>
    <name evidence="1" type="ORF">PBRASI_LOCUS7493</name>
</gene>
<dbReference type="OrthoDB" id="2440164at2759"/>
<name>A0A9N9CC74_9GLOM</name>
<sequence>MEYAFPRTQNSVEAWYRRWDTLVGSAHIGVFKIIKKLQKEQNQVELEIEVNVRGAPQHSQRKPSSPPPWVVAASVTVEPIYGTQNEVSEHL</sequence>
<keyword evidence="2" id="KW-1185">Reference proteome</keyword>
<evidence type="ECO:0000313" key="2">
    <source>
        <dbReference type="Proteomes" id="UP000789739"/>
    </source>
</evidence>
<reference evidence="1" key="1">
    <citation type="submission" date="2021-06" db="EMBL/GenBank/DDBJ databases">
        <authorList>
            <person name="Kallberg Y."/>
            <person name="Tangrot J."/>
            <person name="Rosling A."/>
        </authorList>
    </citation>
    <scope>NUCLEOTIDE SEQUENCE</scope>
    <source>
        <strain evidence="1">BR232B</strain>
    </source>
</reference>
<evidence type="ECO:0000313" key="1">
    <source>
        <dbReference type="EMBL" id="CAG8598173.1"/>
    </source>
</evidence>
<accession>A0A9N9CC74</accession>
<dbReference type="EMBL" id="CAJVPI010001161">
    <property type="protein sequence ID" value="CAG8598173.1"/>
    <property type="molecule type" value="Genomic_DNA"/>
</dbReference>
<dbReference type="Proteomes" id="UP000789739">
    <property type="component" value="Unassembled WGS sequence"/>
</dbReference>
<dbReference type="AlphaFoldDB" id="A0A9N9CC74"/>
<comment type="caution">
    <text evidence="1">The sequence shown here is derived from an EMBL/GenBank/DDBJ whole genome shotgun (WGS) entry which is preliminary data.</text>
</comment>